<comment type="caution">
    <text evidence="4">The sequence shown here is derived from an EMBL/GenBank/DDBJ whole genome shotgun (WGS) entry which is preliminary data.</text>
</comment>
<dbReference type="AlphaFoldDB" id="A0AAV9XGS3"/>
<evidence type="ECO:0000256" key="2">
    <source>
        <dbReference type="SAM" id="Phobius"/>
    </source>
</evidence>
<feature type="region of interest" description="Disordered" evidence="1">
    <location>
        <begin position="1"/>
        <end position="74"/>
    </location>
</feature>
<dbReference type="PANTHER" id="PTHR39405">
    <property type="entry name" value="DSC E3 UBIQUITIN LIGASE COMPLEX SUBUNIT 4"/>
    <property type="match status" value="1"/>
</dbReference>
<dbReference type="GO" id="GO:0044695">
    <property type="term" value="C:Dsc E3 ubiquitin ligase complex"/>
    <property type="evidence" value="ECO:0007669"/>
    <property type="project" value="InterPro"/>
</dbReference>
<keyword evidence="5" id="KW-1185">Reference proteome</keyword>
<feature type="compositionally biased region" description="Low complexity" evidence="1">
    <location>
        <begin position="1"/>
        <end position="31"/>
    </location>
</feature>
<evidence type="ECO:0000256" key="1">
    <source>
        <dbReference type="SAM" id="MobiDB-lite"/>
    </source>
</evidence>
<reference evidence="4 5" key="1">
    <citation type="submission" date="2019-10" db="EMBL/GenBank/DDBJ databases">
        <authorList>
            <person name="Palmer J.M."/>
        </authorList>
    </citation>
    <scope>NUCLEOTIDE SEQUENCE [LARGE SCALE GENOMIC DNA]</scope>
    <source>
        <strain evidence="4 5">TWF694</strain>
    </source>
</reference>
<dbReference type="GO" id="GO:0005783">
    <property type="term" value="C:endoplasmic reticulum"/>
    <property type="evidence" value="ECO:0007669"/>
    <property type="project" value="TreeGrafter"/>
</dbReference>
<feature type="compositionally biased region" description="Acidic residues" evidence="1">
    <location>
        <begin position="246"/>
        <end position="255"/>
    </location>
</feature>
<name>A0AAV9XGS3_9PEZI</name>
<organism evidence="4 5">
    <name type="scientific">Orbilia ellipsospora</name>
    <dbReference type="NCBI Taxonomy" id="2528407"/>
    <lineage>
        <taxon>Eukaryota</taxon>
        <taxon>Fungi</taxon>
        <taxon>Dikarya</taxon>
        <taxon>Ascomycota</taxon>
        <taxon>Pezizomycotina</taxon>
        <taxon>Orbiliomycetes</taxon>
        <taxon>Orbiliales</taxon>
        <taxon>Orbiliaceae</taxon>
        <taxon>Orbilia</taxon>
    </lineage>
</organism>
<dbReference type="InterPro" id="IPR038967">
    <property type="entry name" value="Dsc4-like"/>
</dbReference>
<feature type="transmembrane region" description="Helical" evidence="2">
    <location>
        <begin position="141"/>
        <end position="160"/>
    </location>
</feature>
<dbReference type="Pfam" id="PF08508">
    <property type="entry name" value="DUF1746"/>
    <property type="match status" value="1"/>
</dbReference>
<feature type="transmembrane region" description="Helical" evidence="2">
    <location>
        <begin position="192"/>
        <end position="211"/>
    </location>
</feature>
<protein>
    <recommendedName>
        <fullName evidence="3">DUF1746 domain-containing protein</fullName>
    </recommendedName>
</protein>
<accession>A0AAV9XGS3</accession>
<proteinExistence type="predicted"/>
<keyword evidence="2" id="KW-0812">Transmembrane</keyword>
<evidence type="ECO:0000313" key="4">
    <source>
        <dbReference type="EMBL" id="KAK6541156.1"/>
    </source>
</evidence>
<feature type="domain" description="DUF1746" evidence="3">
    <location>
        <begin position="92"/>
        <end position="208"/>
    </location>
</feature>
<evidence type="ECO:0000259" key="3">
    <source>
        <dbReference type="Pfam" id="PF08508"/>
    </source>
</evidence>
<keyword evidence="2" id="KW-1133">Transmembrane helix</keyword>
<feature type="region of interest" description="Disordered" evidence="1">
    <location>
        <begin position="237"/>
        <end position="274"/>
    </location>
</feature>
<gene>
    <name evidence="4" type="ORF">TWF694_008527</name>
</gene>
<feature type="compositionally biased region" description="Basic and acidic residues" evidence="1">
    <location>
        <begin position="260"/>
        <end position="269"/>
    </location>
</feature>
<dbReference type="InterPro" id="IPR013715">
    <property type="entry name" value="DUF1746"/>
</dbReference>
<dbReference type="Proteomes" id="UP001365542">
    <property type="component" value="Unassembled WGS sequence"/>
</dbReference>
<dbReference type="PANTHER" id="PTHR39405:SF1">
    <property type="entry name" value="DSC E3 UBIQUITIN LIGASE COMPLEX SUBUNIT 4"/>
    <property type="match status" value="1"/>
</dbReference>
<feature type="compositionally biased region" description="Low complexity" evidence="1">
    <location>
        <begin position="52"/>
        <end position="66"/>
    </location>
</feature>
<keyword evidence="2" id="KW-0472">Membrane</keyword>
<dbReference type="GO" id="GO:0032933">
    <property type="term" value="P:SREBP signaling pathway"/>
    <property type="evidence" value="ECO:0007669"/>
    <property type="project" value="InterPro"/>
</dbReference>
<dbReference type="EMBL" id="JAVHJO010000004">
    <property type="protein sequence ID" value="KAK6541156.1"/>
    <property type="molecule type" value="Genomic_DNA"/>
</dbReference>
<feature type="transmembrane region" description="Helical" evidence="2">
    <location>
        <begin position="95"/>
        <end position="120"/>
    </location>
</feature>
<evidence type="ECO:0000313" key="5">
    <source>
        <dbReference type="Proteomes" id="UP001365542"/>
    </source>
</evidence>
<sequence>MNDASPSAGLGDPPSSPSSFPSLLRPAPSALRTTMPPVAGVSPADDGSDGVAPTTNTAAAGSSSTSPLHSNVRARDKLTTKKSEWLDHMLRNLDIVTYCHFSYLYFLDISFIRFLIRAIVQINLFAQRPPNFPTPQRTQKRSAVVSIFGSTLICFLFHLFSEPPSASETSGGYLHGGMVIDFVGQEGPISRFRLILLDVIILLLQLVMLTVKVSKQDLLDNSGLTRIIPRQDLDSEERGVNAAAVEDSDTDDDSDLGASHTDDADNEGLRRRRRSAADVNTYSGEIIIADLRVVETVRSQWNSNNNNNQIGQSASAAVAANLANARLRMLFRR</sequence>